<accession>A0A951ULN9</accession>
<comment type="caution">
    <text evidence="3">The sequence shown here is derived from an EMBL/GenBank/DDBJ whole genome shotgun (WGS) entry which is preliminary data.</text>
</comment>
<gene>
    <name evidence="3" type="ORF">KME15_06535</name>
</gene>
<proteinExistence type="predicted"/>
<keyword evidence="2" id="KW-0812">Transmembrane</keyword>
<dbReference type="EMBL" id="JAHHHD010000005">
    <property type="protein sequence ID" value="MBW4658312.1"/>
    <property type="molecule type" value="Genomic_DNA"/>
</dbReference>
<dbReference type="AlphaFoldDB" id="A0A951ULN9"/>
<feature type="region of interest" description="Disordered" evidence="1">
    <location>
        <begin position="1"/>
        <end position="26"/>
    </location>
</feature>
<evidence type="ECO:0000256" key="2">
    <source>
        <dbReference type="SAM" id="Phobius"/>
    </source>
</evidence>
<sequence>MTLSQAKCTPSSHGSRSPHPSPEANSEAELYVPDFTQFPAAFPPPDRHRVRRITLAVLLTLGVLMFLTAIIIHSTLVTQADVAQQKRADQQEMLSRINSLEKAGGEENYRDCITHAKTLLLTANLSSLVHMQTEAVLKKCQTQIKAQIEIKDTELLERANQAAAKDQLKNAIALASQVEGKHRLAAQELISQWSGQILTLAEDAYEGGNLDNAVKMARAIAPDNLLYETSQTKIKLWNQDWAMDAAKWKMADTAMKNNQIETARSHIKHLMASHNPYWQRVAYQLQANVDQLQIHRESSLRTSVLTWMIIIIGGWGWLSCFRGHRA</sequence>
<evidence type="ECO:0000313" key="3">
    <source>
        <dbReference type="EMBL" id="MBW4658312.1"/>
    </source>
</evidence>
<keyword evidence="2" id="KW-1133">Transmembrane helix</keyword>
<name>A0A951ULN9_9CYAN</name>
<reference evidence="3" key="2">
    <citation type="journal article" date="2022" name="Microbiol. Resour. Announc.">
        <title>Metagenome Sequencing to Explore Phylogenomics of Terrestrial Cyanobacteria.</title>
        <authorList>
            <person name="Ward R.D."/>
            <person name="Stajich J.E."/>
            <person name="Johansen J.R."/>
            <person name="Huntemann M."/>
            <person name="Clum A."/>
            <person name="Foster B."/>
            <person name="Foster B."/>
            <person name="Roux S."/>
            <person name="Palaniappan K."/>
            <person name="Varghese N."/>
            <person name="Mukherjee S."/>
            <person name="Reddy T.B.K."/>
            <person name="Daum C."/>
            <person name="Copeland A."/>
            <person name="Chen I.A."/>
            <person name="Ivanova N.N."/>
            <person name="Kyrpides N.C."/>
            <person name="Shapiro N."/>
            <person name="Eloe-Fadrosh E.A."/>
            <person name="Pietrasiak N."/>
        </authorList>
    </citation>
    <scope>NUCLEOTIDE SEQUENCE</scope>
    <source>
        <strain evidence="3">UHER 2000/2452</strain>
    </source>
</reference>
<protein>
    <submittedName>
        <fullName evidence="3">Uncharacterized protein</fullName>
    </submittedName>
</protein>
<reference evidence="3" key="1">
    <citation type="submission" date="2021-05" db="EMBL/GenBank/DDBJ databases">
        <authorList>
            <person name="Pietrasiak N."/>
            <person name="Ward R."/>
            <person name="Stajich J.E."/>
            <person name="Kurbessoian T."/>
        </authorList>
    </citation>
    <scope>NUCLEOTIDE SEQUENCE</scope>
    <source>
        <strain evidence="3">UHER 2000/2452</strain>
    </source>
</reference>
<feature type="transmembrane region" description="Helical" evidence="2">
    <location>
        <begin position="53"/>
        <end position="76"/>
    </location>
</feature>
<keyword evidence="2" id="KW-0472">Membrane</keyword>
<evidence type="ECO:0000256" key="1">
    <source>
        <dbReference type="SAM" id="MobiDB-lite"/>
    </source>
</evidence>
<organism evidence="3 4">
    <name type="scientific">Drouetiella hepatica Uher 2000/2452</name>
    <dbReference type="NCBI Taxonomy" id="904376"/>
    <lineage>
        <taxon>Bacteria</taxon>
        <taxon>Bacillati</taxon>
        <taxon>Cyanobacteriota</taxon>
        <taxon>Cyanophyceae</taxon>
        <taxon>Oculatellales</taxon>
        <taxon>Oculatellaceae</taxon>
        <taxon>Drouetiella</taxon>
    </lineage>
</organism>
<dbReference type="Proteomes" id="UP000757435">
    <property type="component" value="Unassembled WGS sequence"/>
</dbReference>
<feature type="transmembrane region" description="Helical" evidence="2">
    <location>
        <begin position="304"/>
        <end position="321"/>
    </location>
</feature>
<evidence type="ECO:0000313" key="4">
    <source>
        <dbReference type="Proteomes" id="UP000757435"/>
    </source>
</evidence>